<sequence>MGPNINLPISTTSASPSTRPASASLPVHKTPRRHSQTIITNNPTSQSILPTLPEEIAHPPQDPLIDWSHLPSNVHTLFLKHLVLSARYLRHADRDLLLDWVLAELGFPDLLVLDRLSDDFQEFCVQGRESGRRGVGASGARETWSVREKEGRFESARPERKGKAGEFLVKAAGILSVVSVSKGKSLLGLARRLQDGGRGFGHGSGRGSALL</sequence>
<evidence type="ECO:0000256" key="1">
    <source>
        <dbReference type="SAM" id="MobiDB-lite"/>
    </source>
</evidence>
<proteinExistence type="predicted"/>
<protein>
    <submittedName>
        <fullName evidence="2">Uncharacterized protein</fullName>
    </submittedName>
</protein>
<comment type="caution">
    <text evidence="2">The sequence shown here is derived from an EMBL/GenBank/DDBJ whole genome shotgun (WGS) entry which is preliminary data.</text>
</comment>
<evidence type="ECO:0000313" key="2">
    <source>
        <dbReference type="EMBL" id="RMY99444.1"/>
    </source>
</evidence>
<name>A0A3M7GFI9_HORWE</name>
<gene>
    <name evidence="2" type="ORF">D0864_04045</name>
</gene>
<feature type="region of interest" description="Disordered" evidence="1">
    <location>
        <begin position="1"/>
        <end position="33"/>
    </location>
</feature>
<dbReference type="AlphaFoldDB" id="A0A3M7GFI9"/>
<dbReference type="Proteomes" id="UP000269539">
    <property type="component" value="Unassembled WGS sequence"/>
</dbReference>
<reference evidence="2 3" key="1">
    <citation type="journal article" date="2018" name="BMC Genomics">
        <title>Genomic evidence for intraspecific hybridization in a clonal and extremely halotolerant yeast.</title>
        <authorList>
            <person name="Gostincar C."/>
            <person name="Stajich J.E."/>
            <person name="Zupancic J."/>
            <person name="Zalar P."/>
            <person name="Gunde-Cimerman N."/>
        </authorList>
    </citation>
    <scope>NUCLEOTIDE SEQUENCE [LARGE SCALE GENOMIC DNA]</scope>
    <source>
        <strain evidence="2 3">EXF-10513</strain>
    </source>
</reference>
<organism evidence="2 3">
    <name type="scientific">Hortaea werneckii</name>
    <name type="common">Black yeast</name>
    <name type="synonym">Cladosporium werneckii</name>
    <dbReference type="NCBI Taxonomy" id="91943"/>
    <lineage>
        <taxon>Eukaryota</taxon>
        <taxon>Fungi</taxon>
        <taxon>Dikarya</taxon>
        <taxon>Ascomycota</taxon>
        <taxon>Pezizomycotina</taxon>
        <taxon>Dothideomycetes</taxon>
        <taxon>Dothideomycetidae</taxon>
        <taxon>Mycosphaerellales</taxon>
        <taxon>Teratosphaeriaceae</taxon>
        <taxon>Hortaea</taxon>
    </lineage>
</organism>
<dbReference type="EMBL" id="QWIO01000335">
    <property type="protein sequence ID" value="RMY99444.1"/>
    <property type="molecule type" value="Genomic_DNA"/>
</dbReference>
<dbReference type="VEuPathDB" id="FungiDB:BTJ68_09059"/>
<accession>A0A3M7GFI9</accession>
<evidence type="ECO:0000313" key="3">
    <source>
        <dbReference type="Proteomes" id="UP000269539"/>
    </source>
</evidence>
<feature type="compositionally biased region" description="Low complexity" evidence="1">
    <location>
        <begin position="8"/>
        <end position="24"/>
    </location>
</feature>